<feature type="compositionally biased region" description="Low complexity" evidence="1">
    <location>
        <begin position="99"/>
        <end position="117"/>
    </location>
</feature>
<accession>A0A7S3L017</accession>
<feature type="compositionally biased region" description="Low complexity" evidence="1">
    <location>
        <begin position="74"/>
        <end position="91"/>
    </location>
</feature>
<feature type="compositionally biased region" description="Low complexity" evidence="1">
    <location>
        <begin position="481"/>
        <end position="495"/>
    </location>
</feature>
<evidence type="ECO:0000256" key="1">
    <source>
        <dbReference type="SAM" id="MobiDB-lite"/>
    </source>
</evidence>
<feature type="compositionally biased region" description="Low complexity" evidence="1">
    <location>
        <begin position="567"/>
        <end position="581"/>
    </location>
</feature>
<organism evidence="3">
    <name type="scientific">Amphora coffeiformis</name>
    <dbReference type="NCBI Taxonomy" id="265554"/>
    <lineage>
        <taxon>Eukaryota</taxon>
        <taxon>Sar</taxon>
        <taxon>Stramenopiles</taxon>
        <taxon>Ochrophyta</taxon>
        <taxon>Bacillariophyta</taxon>
        <taxon>Bacillariophyceae</taxon>
        <taxon>Bacillariophycidae</taxon>
        <taxon>Thalassiophysales</taxon>
        <taxon>Catenulaceae</taxon>
        <taxon>Amphora</taxon>
    </lineage>
</organism>
<feature type="compositionally biased region" description="Polar residues" evidence="1">
    <location>
        <begin position="118"/>
        <end position="139"/>
    </location>
</feature>
<feature type="compositionally biased region" description="Low complexity" evidence="1">
    <location>
        <begin position="291"/>
        <end position="312"/>
    </location>
</feature>
<feature type="compositionally biased region" description="Basic and acidic residues" evidence="1">
    <location>
        <begin position="198"/>
        <end position="212"/>
    </location>
</feature>
<evidence type="ECO:0000313" key="3">
    <source>
        <dbReference type="EMBL" id="CAE0406700.1"/>
    </source>
</evidence>
<feature type="region of interest" description="Disordered" evidence="1">
    <location>
        <begin position="15"/>
        <end position="54"/>
    </location>
</feature>
<feature type="compositionally biased region" description="Polar residues" evidence="1">
    <location>
        <begin position="501"/>
        <end position="510"/>
    </location>
</feature>
<reference evidence="3" key="1">
    <citation type="submission" date="2021-01" db="EMBL/GenBank/DDBJ databases">
        <authorList>
            <person name="Corre E."/>
            <person name="Pelletier E."/>
            <person name="Niang G."/>
            <person name="Scheremetjew M."/>
            <person name="Finn R."/>
            <person name="Kale V."/>
            <person name="Holt S."/>
            <person name="Cochrane G."/>
            <person name="Meng A."/>
            <person name="Brown T."/>
            <person name="Cohen L."/>
        </authorList>
    </citation>
    <scope>NUCLEOTIDE SEQUENCE</scope>
    <source>
        <strain evidence="3">CCMP127</strain>
    </source>
</reference>
<feature type="transmembrane region" description="Helical" evidence="2">
    <location>
        <begin position="813"/>
        <end position="834"/>
    </location>
</feature>
<feature type="compositionally biased region" description="Low complexity" evidence="1">
    <location>
        <begin position="359"/>
        <end position="368"/>
    </location>
</feature>
<feature type="compositionally biased region" description="Basic and acidic residues" evidence="1">
    <location>
        <begin position="603"/>
        <end position="620"/>
    </location>
</feature>
<feature type="region of interest" description="Disordered" evidence="1">
    <location>
        <begin position="67"/>
        <end position="392"/>
    </location>
</feature>
<dbReference type="EMBL" id="HBIM01005335">
    <property type="protein sequence ID" value="CAE0406700.1"/>
    <property type="molecule type" value="Transcribed_RNA"/>
</dbReference>
<feature type="compositionally biased region" description="Basic and acidic residues" evidence="1">
    <location>
        <begin position="641"/>
        <end position="653"/>
    </location>
</feature>
<gene>
    <name evidence="3" type="ORF">ACOF00016_LOCUS4539</name>
</gene>
<feature type="region of interest" description="Disordered" evidence="1">
    <location>
        <begin position="481"/>
        <end position="705"/>
    </location>
</feature>
<feature type="compositionally biased region" description="Low complexity" evidence="1">
    <location>
        <begin position="185"/>
        <end position="195"/>
    </location>
</feature>
<protein>
    <submittedName>
        <fullName evidence="3">Uncharacterized protein</fullName>
    </submittedName>
</protein>
<keyword evidence="2" id="KW-1133">Transmembrane helix</keyword>
<feature type="compositionally biased region" description="Basic and acidic residues" evidence="1">
    <location>
        <begin position="223"/>
        <end position="232"/>
    </location>
</feature>
<feature type="compositionally biased region" description="Basic and acidic residues" evidence="1">
    <location>
        <begin position="661"/>
        <end position="677"/>
    </location>
</feature>
<evidence type="ECO:0000256" key="2">
    <source>
        <dbReference type="SAM" id="Phobius"/>
    </source>
</evidence>
<feature type="compositionally biased region" description="Low complexity" evidence="1">
    <location>
        <begin position="40"/>
        <end position="49"/>
    </location>
</feature>
<keyword evidence="2" id="KW-0472">Membrane</keyword>
<feature type="compositionally biased region" description="Polar residues" evidence="1">
    <location>
        <begin position="376"/>
        <end position="391"/>
    </location>
</feature>
<dbReference type="AlphaFoldDB" id="A0A7S3L017"/>
<keyword evidence="2" id="KW-0812">Transmembrane</keyword>
<name>A0A7S3L017_9STRA</name>
<proteinExistence type="predicted"/>
<sequence length="835" mass="90166">MSSPPRYLQYRATLAHTVPTESPRSDMKDADPIISPAVVNDNNKNNNNNPSSRFQTYRHTLKQGVVALTGGGNNNHTLPNNNDSDTNTTPTQDEDEDLLLQSSSSSPEAAAATNPSSGTNMEQDNMETAPQYPTTTTIDTDGKKNPLNGSMQRYLASQAKHVSDDDDEDDDGANGGVVQMELTVRPSRCRSPSPRFQRYRESLKEPGLRSDDESSVSSFSSSRTDEELERSATELQKNPLLGSMGNKEERAESTDEEGKDETEPPPSANPSSRLEKYRNALKQHVVPDDSAGPPTDPTSDAPSSSSGSGSPDRYQKYRSLLANNVTDPTGKPRPWVQDSRALSGGLGTVSAALDDHNNNNESSSSSMDGSKDDGSILSTPSRSVDGSSNRYSKYRSLLAGKVTTNLSANESSMDEESNVGSIFFRTPSSSVCESPERYKKYRSLLADKIVVNTPEEMVVNTQTLNNPRDAVTDKLLEMAASSDNSVNTSDSSNVAPFLDGQQGSLTNTAPSLLADTAIGPKAPPLPDGPGRAATETSSTQPRYLAYRSALASGTGLTKDLPPEPDRSSNPSDSSSSSGSLSQPGKGDREVSSSPAEQHDNEDDSIHMGSEKNDESSAVDDKENDESLVIGEGVGLQVDGTNDERRKGATKESSARLGPYLEKAEAEKTPIRAHEADMHTSWSDFDPADMPDTASRVSTASRRGQKKDIVAAQQRVINQALASAGLVSKTEKQEVLRHDIQAERLRMHEKNVKEIQEDEKAENEKDIETGNVSDEKAKGMHSDEKAELQAGIETGEVSETCSMQPLERKTWQKLFLAFTTIGGILMIVFAFITGLR</sequence>